<feature type="transmembrane region" description="Helical" evidence="1">
    <location>
        <begin position="20"/>
        <end position="38"/>
    </location>
</feature>
<keyword evidence="1" id="KW-0472">Membrane</keyword>
<dbReference type="EMBL" id="JAEFBK010000008">
    <property type="protein sequence ID" value="KAG7576111.1"/>
    <property type="molecule type" value="Genomic_DNA"/>
</dbReference>
<gene>
    <name evidence="2" type="ORF">ISN45_Aa03g005440</name>
</gene>
<dbReference type="AlphaFoldDB" id="A0A8T2APL8"/>
<accession>A0A8T2APL8</accession>
<organism evidence="2 3">
    <name type="scientific">Arabidopsis thaliana x Arabidopsis arenosa</name>
    <dbReference type="NCBI Taxonomy" id="1240361"/>
    <lineage>
        <taxon>Eukaryota</taxon>
        <taxon>Viridiplantae</taxon>
        <taxon>Streptophyta</taxon>
        <taxon>Embryophyta</taxon>
        <taxon>Tracheophyta</taxon>
        <taxon>Spermatophyta</taxon>
        <taxon>Magnoliopsida</taxon>
        <taxon>eudicotyledons</taxon>
        <taxon>Gunneridae</taxon>
        <taxon>Pentapetalae</taxon>
        <taxon>rosids</taxon>
        <taxon>malvids</taxon>
        <taxon>Brassicales</taxon>
        <taxon>Brassicaceae</taxon>
        <taxon>Camelineae</taxon>
        <taxon>Arabidopsis</taxon>
    </lineage>
</organism>
<keyword evidence="1" id="KW-1133">Transmembrane helix</keyword>
<protein>
    <recommendedName>
        <fullName evidence="4">Transmembrane protein</fullName>
    </recommendedName>
</protein>
<comment type="caution">
    <text evidence="2">The sequence shown here is derived from an EMBL/GenBank/DDBJ whole genome shotgun (WGS) entry which is preliminary data.</text>
</comment>
<evidence type="ECO:0000313" key="2">
    <source>
        <dbReference type="EMBL" id="KAG7576111.1"/>
    </source>
</evidence>
<keyword evidence="3" id="KW-1185">Reference proteome</keyword>
<evidence type="ECO:0000313" key="3">
    <source>
        <dbReference type="Proteomes" id="UP000694240"/>
    </source>
</evidence>
<sequence length="82" mass="10004">MLNRIFRSRSYLEHAYCSGGPGLTAFIGYFGYIFLEVLEGNRNDKRLREVYEEFNRREKLFYEENKEIIKLLEEAHANRRHW</sequence>
<proteinExistence type="predicted"/>
<keyword evidence="1" id="KW-0812">Transmembrane</keyword>
<dbReference type="Proteomes" id="UP000694240">
    <property type="component" value="Chromosome 8"/>
</dbReference>
<evidence type="ECO:0008006" key="4">
    <source>
        <dbReference type="Google" id="ProtNLM"/>
    </source>
</evidence>
<reference evidence="2 3" key="1">
    <citation type="submission" date="2020-12" db="EMBL/GenBank/DDBJ databases">
        <title>Concerted genomic and epigenomic changes stabilize Arabidopsis allopolyploids.</title>
        <authorList>
            <person name="Chen Z."/>
        </authorList>
    </citation>
    <scope>NUCLEOTIDE SEQUENCE [LARGE SCALE GENOMIC DNA]</scope>
    <source>
        <strain evidence="2">Allo738</strain>
        <tissue evidence="2">Leaf</tissue>
    </source>
</reference>
<evidence type="ECO:0000256" key="1">
    <source>
        <dbReference type="SAM" id="Phobius"/>
    </source>
</evidence>
<name>A0A8T2APL8_9BRAS</name>